<reference evidence="5 6" key="1">
    <citation type="submission" date="2019-10" db="EMBL/GenBank/DDBJ databases">
        <authorList>
            <person name="Palmer J.M."/>
        </authorList>
    </citation>
    <scope>NUCLEOTIDE SEQUENCE [LARGE SCALE GENOMIC DNA]</scope>
    <source>
        <strain evidence="5 6">TWF696</strain>
    </source>
</reference>
<organism evidence="5 6">
    <name type="scientific">Orbilia brochopaga</name>
    <dbReference type="NCBI Taxonomy" id="3140254"/>
    <lineage>
        <taxon>Eukaryota</taxon>
        <taxon>Fungi</taxon>
        <taxon>Dikarya</taxon>
        <taxon>Ascomycota</taxon>
        <taxon>Pezizomycotina</taxon>
        <taxon>Orbiliomycetes</taxon>
        <taxon>Orbiliales</taxon>
        <taxon>Orbiliaceae</taxon>
        <taxon>Orbilia</taxon>
    </lineage>
</organism>
<dbReference type="GO" id="GO:0046165">
    <property type="term" value="P:alcohol biosynthetic process"/>
    <property type="evidence" value="ECO:0007669"/>
    <property type="project" value="UniProtKB-ARBA"/>
</dbReference>
<keyword evidence="3" id="KW-0460">Magnesium</keyword>
<dbReference type="GO" id="GO:0043386">
    <property type="term" value="P:mycotoxin biosynthetic process"/>
    <property type="evidence" value="ECO:0007669"/>
    <property type="project" value="UniProtKB-ARBA"/>
</dbReference>
<evidence type="ECO:0000313" key="6">
    <source>
        <dbReference type="Proteomes" id="UP001375240"/>
    </source>
</evidence>
<dbReference type="InterPro" id="IPR033749">
    <property type="entry name" value="Polyprenyl_synt_CS"/>
</dbReference>
<dbReference type="Pfam" id="PF19086">
    <property type="entry name" value="Terpene_syn_C_2"/>
    <property type="match status" value="1"/>
</dbReference>
<dbReference type="PANTHER" id="PTHR12001:SF72">
    <property type="entry name" value="THIJ_PFPI FAMILY PROTEIN (AFU_ORTHOLOGUE AFUA_3G01210)-RELATED"/>
    <property type="match status" value="1"/>
</dbReference>
<dbReference type="Pfam" id="PF00348">
    <property type="entry name" value="polyprenyl_synt"/>
    <property type="match status" value="1"/>
</dbReference>
<dbReference type="CDD" id="cd00685">
    <property type="entry name" value="Trans_IPPS_HT"/>
    <property type="match status" value="1"/>
</dbReference>
<evidence type="ECO:0000256" key="2">
    <source>
        <dbReference type="ARBA" id="ARBA00022723"/>
    </source>
</evidence>
<keyword evidence="6" id="KW-1185">Reference proteome</keyword>
<dbReference type="InterPro" id="IPR008949">
    <property type="entry name" value="Isoprenoid_synthase_dom_sf"/>
</dbReference>
<sequence>MPSIKTNPQQRELIPPLLPHTKNSLPIPSQYLKDYFPNLEPRISRASDAEEREAWRIHAEWESCGGIIPRATVVAPVGALLSLTLPEGNPEKIEKLSALDTIAFLIDDIMDDDFCAIVENYRPIERSREQRKDMSKEYTIKLNQMKAKYFTQLLHSDEDAINFVEGWEQWHRAGLETNNLEDIEFHSLDDYIDARLSSLGADSYVALVPYIHDIVLSEEEKDKLDTINLIVYQAGALINDYYSVEREWAAHAALKKPGEPKSTVWIVMHTHDVTLGEAKEIVKEKYFRLERDFLQERKRLMDENGPESVYGRLTSYLQYILTGTALFSMHGPRYHLTPEETPHYPRPEHKIQELPGWRPKASLPKEVNGDKNGCQNGNGSTGTGRQSNGANGNHNAKAWLSTYSKLSDEIILEPFEYIKSLPSKKIRNFAIEALDYWYRVPQSSLDVIMNVVDILHSSSLIIDDIEDGSELRRGKPSAHMIYGSPQAINASNFLFVKALEEVRKLGSASVDIYTDELHNLHVGQAFDLHWTFLGGCPSEQEYIKMVDGKTGGLFRMACRLVKDQATTNQDLDVEDLMTLMGRFFQIRDDYQNLKSKGYSTAKGHLSDLDEGKYSFMLIHALNHAKDKQLASLLQQRSRQGRLTPEQKTLVMKHLRTTKSMEFTLAVLEELQVAVHERLEEVESRLELGPNWIIRAIMARLRVASPEMRLLVDR</sequence>
<evidence type="ECO:0000256" key="4">
    <source>
        <dbReference type="SAM" id="MobiDB-lite"/>
    </source>
</evidence>
<dbReference type="PROSITE" id="PS00723">
    <property type="entry name" value="POLYPRENYL_SYNTHASE_1"/>
    <property type="match status" value="1"/>
</dbReference>
<evidence type="ECO:0000256" key="3">
    <source>
        <dbReference type="ARBA" id="ARBA00022842"/>
    </source>
</evidence>
<dbReference type="Gene3D" id="1.10.600.10">
    <property type="entry name" value="Farnesyl Diphosphate Synthase"/>
    <property type="match status" value="2"/>
</dbReference>
<dbReference type="GO" id="GO:0008299">
    <property type="term" value="P:isoprenoid biosynthetic process"/>
    <property type="evidence" value="ECO:0007669"/>
    <property type="project" value="InterPro"/>
</dbReference>
<accession>A0AAV9U457</accession>
<keyword evidence="2" id="KW-0479">Metal-binding</keyword>
<keyword evidence="1" id="KW-0808">Transferase</keyword>
<dbReference type="SFLD" id="SFLDS00005">
    <property type="entry name" value="Isoprenoid_Synthase_Type_I"/>
    <property type="match status" value="1"/>
</dbReference>
<feature type="compositionally biased region" description="Polar residues" evidence="4">
    <location>
        <begin position="373"/>
        <end position="391"/>
    </location>
</feature>
<comment type="caution">
    <text evidence="5">The sequence shown here is derived from an EMBL/GenBank/DDBJ whole genome shotgun (WGS) entry which is preliminary data.</text>
</comment>
<dbReference type="InterPro" id="IPR000092">
    <property type="entry name" value="Polyprenyl_synt"/>
</dbReference>
<dbReference type="GO" id="GO:0046872">
    <property type="term" value="F:metal ion binding"/>
    <property type="evidence" value="ECO:0007669"/>
    <property type="project" value="UniProtKB-KW"/>
</dbReference>
<dbReference type="Proteomes" id="UP001375240">
    <property type="component" value="Unassembled WGS sequence"/>
</dbReference>
<evidence type="ECO:0000256" key="1">
    <source>
        <dbReference type="ARBA" id="ARBA00022679"/>
    </source>
</evidence>
<name>A0AAV9U457_9PEZI</name>
<dbReference type="AlphaFoldDB" id="A0AAV9U457"/>
<dbReference type="GO" id="GO:0004659">
    <property type="term" value="F:prenyltransferase activity"/>
    <property type="evidence" value="ECO:0007669"/>
    <property type="project" value="InterPro"/>
</dbReference>
<protein>
    <submittedName>
        <fullName evidence="5">Uncharacterized protein</fullName>
    </submittedName>
</protein>
<feature type="region of interest" description="Disordered" evidence="4">
    <location>
        <begin position="364"/>
        <end position="391"/>
    </location>
</feature>
<dbReference type="PROSITE" id="PS00444">
    <property type="entry name" value="POLYPRENYL_SYNTHASE_2"/>
    <property type="match status" value="1"/>
</dbReference>
<dbReference type="SUPFAM" id="SSF48576">
    <property type="entry name" value="Terpenoid synthases"/>
    <property type="match status" value="2"/>
</dbReference>
<gene>
    <name evidence="5" type="ORF">TWF696_002336</name>
</gene>
<dbReference type="PANTHER" id="PTHR12001">
    <property type="entry name" value="GERANYLGERANYL PYROPHOSPHATE SYNTHASE"/>
    <property type="match status" value="1"/>
</dbReference>
<evidence type="ECO:0000313" key="5">
    <source>
        <dbReference type="EMBL" id="KAK6335565.1"/>
    </source>
</evidence>
<dbReference type="EMBL" id="JAVHNQ010000012">
    <property type="protein sequence ID" value="KAK6335565.1"/>
    <property type="molecule type" value="Genomic_DNA"/>
</dbReference>
<proteinExistence type="predicted"/>